<dbReference type="GO" id="GO:0016020">
    <property type="term" value="C:membrane"/>
    <property type="evidence" value="ECO:0007669"/>
    <property type="project" value="InterPro"/>
</dbReference>
<dbReference type="PANTHER" id="PTHR35335:SF1">
    <property type="entry name" value="UPF0716 PROTEIN FXSA"/>
    <property type="match status" value="1"/>
</dbReference>
<dbReference type="PANTHER" id="PTHR35335">
    <property type="entry name" value="UPF0716 PROTEIN FXSA"/>
    <property type="match status" value="1"/>
</dbReference>
<name>A0A1H7YX15_9RHOB</name>
<keyword evidence="1" id="KW-1133">Transmembrane helix</keyword>
<proteinExistence type="predicted"/>
<dbReference type="NCBIfam" id="NF008528">
    <property type="entry name" value="PRK11463.1-2"/>
    <property type="match status" value="1"/>
</dbReference>
<dbReference type="STRING" id="933059.SAMN04488103_101309"/>
<evidence type="ECO:0000313" key="2">
    <source>
        <dbReference type="EMBL" id="SEM49699.1"/>
    </source>
</evidence>
<sequence>MFCREVVMRLFGPFIALMLIEIALFITLGGAIGLMGSLGVIFGTALLGVVLLRKQGARAALDLRTAMDGMRSPAAPLADHAVKVVAALLLILPGFLGDMIGLLLLVPPLRHLLIAAVARRFPVQQAHFGVHTTGRPDVVIDGEFIEIDSEAPQVPRDRPSGWTRHQG</sequence>
<keyword evidence="3" id="KW-1185">Reference proteome</keyword>
<gene>
    <name evidence="2" type="ORF">SAMN04488103_101309</name>
</gene>
<feature type="transmembrane region" description="Helical" evidence="1">
    <location>
        <begin position="32"/>
        <end position="52"/>
    </location>
</feature>
<dbReference type="InterPro" id="IPR007313">
    <property type="entry name" value="FxsA"/>
</dbReference>
<organism evidence="2 3">
    <name type="scientific">Gemmobacter aquatilis</name>
    <dbReference type="NCBI Taxonomy" id="933059"/>
    <lineage>
        <taxon>Bacteria</taxon>
        <taxon>Pseudomonadati</taxon>
        <taxon>Pseudomonadota</taxon>
        <taxon>Alphaproteobacteria</taxon>
        <taxon>Rhodobacterales</taxon>
        <taxon>Paracoccaceae</taxon>
        <taxon>Gemmobacter</taxon>
    </lineage>
</organism>
<reference evidence="2 3" key="1">
    <citation type="submission" date="2016-10" db="EMBL/GenBank/DDBJ databases">
        <authorList>
            <person name="de Groot N.N."/>
        </authorList>
    </citation>
    <scope>NUCLEOTIDE SEQUENCE [LARGE SCALE GENOMIC DNA]</scope>
    <source>
        <strain evidence="2 3">DSM 3857</strain>
    </source>
</reference>
<accession>A0A1H7YX15</accession>
<dbReference type="Proteomes" id="UP000198761">
    <property type="component" value="Unassembled WGS sequence"/>
</dbReference>
<evidence type="ECO:0000313" key="3">
    <source>
        <dbReference type="Proteomes" id="UP000198761"/>
    </source>
</evidence>
<dbReference type="Pfam" id="PF04186">
    <property type="entry name" value="FxsA"/>
    <property type="match status" value="1"/>
</dbReference>
<protein>
    <submittedName>
        <fullName evidence="2">UPF0716 protein FxsA</fullName>
    </submittedName>
</protein>
<dbReference type="EMBL" id="FOCE01000001">
    <property type="protein sequence ID" value="SEM49699.1"/>
    <property type="molecule type" value="Genomic_DNA"/>
</dbReference>
<keyword evidence="1" id="KW-0472">Membrane</keyword>
<dbReference type="AlphaFoldDB" id="A0A1H7YX15"/>
<keyword evidence="1" id="KW-0812">Transmembrane</keyword>
<evidence type="ECO:0000256" key="1">
    <source>
        <dbReference type="SAM" id="Phobius"/>
    </source>
</evidence>
<feature type="transmembrane region" description="Helical" evidence="1">
    <location>
        <begin position="7"/>
        <end position="26"/>
    </location>
</feature>